<dbReference type="Pfam" id="PF04397">
    <property type="entry name" value="LytTR"/>
    <property type="match status" value="1"/>
</dbReference>
<sequence>MKINFNWDVLYSPTEIGMQLNPQNYHLKNKLEDFLSDKVHIEVIDPKNERRSLLDCSQILSIEAMDNLSKVYTINNEVFYTKGRLKNFEILEGTNLFRINNNVVINLAEVTSFKPGKYAQLEVFTKEKQTFIVSRHYAKKLKEALINVSRIEK</sequence>
<gene>
    <name evidence="2" type="ORF">FD31_GL001514</name>
</gene>
<feature type="domain" description="HTH LytTR-type" evidence="1">
    <location>
        <begin position="47"/>
        <end position="147"/>
    </location>
</feature>
<dbReference type="Proteomes" id="UP000051302">
    <property type="component" value="Unassembled WGS sequence"/>
</dbReference>
<evidence type="ECO:0000313" key="3">
    <source>
        <dbReference type="Proteomes" id="UP000051302"/>
    </source>
</evidence>
<dbReference type="InterPro" id="IPR007492">
    <property type="entry name" value="LytTR_DNA-bd_dom"/>
</dbReference>
<dbReference type="Gene3D" id="2.40.50.1020">
    <property type="entry name" value="LytTr DNA-binding domain"/>
    <property type="match status" value="1"/>
</dbReference>
<dbReference type="STRING" id="1423774.FD31_GL001514"/>
<keyword evidence="3" id="KW-1185">Reference proteome</keyword>
<dbReference type="GO" id="GO:0003677">
    <property type="term" value="F:DNA binding"/>
    <property type="evidence" value="ECO:0007669"/>
    <property type="project" value="InterPro"/>
</dbReference>
<dbReference type="EMBL" id="AZFV01000003">
    <property type="protein sequence ID" value="KRM18186.1"/>
    <property type="molecule type" value="Genomic_DNA"/>
</dbReference>
<organism evidence="2 3">
    <name type="scientific">Companilactobacillus nantensis DSM 16982</name>
    <dbReference type="NCBI Taxonomy" id="1423774"/>
    <lineage>
        <taxon>Bacteria</taxon>
        <taxon>Bacillati</taxon>
        <taxon>Bacillota</taxon>
        <taxon>Bacilli</taxon>
        <taxon>Lactobacillales</taxon>
        <taxon>Lactobacillaceae</taxon>
        <taxon>Companilactobacillus</taxon>
    </lineage>
</organism>
<name>A0A0R1WJM8_9LACO</name>
<dbReference type="PATRIC" id="fig|1423774.3.peg.1568"/>
<dbReference type="AlphaFoldDB" id="A0A0R1WJM8"/>
<dbReference type="RefSeq" id="WP_057891069.1">
    <property type="nucleotide sequence ID" value="NZ_AZFV01000003.1"/>
</dbReference>
<dbReference type="SMART" id="SM00850">
    <property type="entry name" value="LytTR"/>
    <property type="match status" value="1"/>
</dbReference>
<comment type="caution">
    <text evidence="2">The sequence shown here is derived from an EMBL/GenBank/DDBJ whole genome shotgun (WGS) entry which is preliminary data.</text>
</comment>
<dbReference type="PROSITE" id="PS50930">
    <property type="entry name" value="HTH_LYTTR"/>
    <property type="match status" value="1"/>
</dbReference>
<evidence type="ECO:0000313" key="2">
    <source>
        <dbReference type="EMBL" id="KRM18186.1"/>
    </source>
</evidence>
<accession>A0A0R1WJM8</accession>
<protein>
    <recommendedName>
        <fullName evidence="1">HTH LytTR-type domain-containing protein</fullName>
    </recommendedName>
</protein>
<proteinExistence type="predicted"/>
<reference evidence="2 3" key="1">
    <citation type="journal article" date="2015" name="Genome Announc.">
        <title>Expanding the biotechnology potential of lactobacilli through comparative genomics of 213 strains and associated genera.</title>
        <authorList>
            <person name="Sun Z."/>
            <person name="Harris H.M."/>
            <person name="McCann A."/>
            <person name="Guo C."/>
            <person name="Argimon S."/>
            <person name="Zhang W."/>
            <person name="Yang X."/>
            <person name="Jeffery I.B."/>
            <person name="Cooney J.C."/>
            <person name="Kagawa T.F."/>
            <person name="Liu W."/>
            <person name="Song Y."/>
            <person name="Salvetti E."/>
            <person name="Wrobel A."/>
            <person name="Rasinkangas P."/>
            <person name="Parkhill J."/>
            <person name="Rea M.C."/>
            <person name="O'Sullivan O."/>
            <person name="Ritari J."/>
            <person name="Douillard F.P."/>
            <person name="Paul Ross R."/>
            <person name="Yang R."/>
            <person name="Briner A.E."/>
            <person name="Felis G.E."/>
            <person name="de Vos W.M."/>
            <person name="Barrangou R."/>
            <person name="Klaenhammer T.R."/>
            <person name="Caufield P.W."/>
            <person name="Cui Y."/>
            <person name="Zhang H."/>
            <person name="O'Toole P.W."/>
        </authorList>
    </citation>
    <scope>NUCLEOTIDE SEQUENCE [LARGE SCALE GENOMIC DNA]</scope>
    <source>
        <strain evidence="2 3">DSM 16982</strain>
    </source>
</reference>
<evidence type="ECO:0000259" key="1">
    <source>
        <dbReference type="PROSITE" id="PS50930"/>
    </source>
</evidence>